<accession>A0ABX6A337</accession>
<dbReference type="SMART" id="SM00387">
    <property type="entry name" value="HATPase_c"/>
    <property type="match status" value="1"/>
</dbReference>
<dbReference type="PANTHER" id="PTHR24421">
    <property type="entry name" value="NITRATE/NITRITE SENSOR PROTEIN NARX-RELATED"/>
    <property type="match status" value="1"/>
</dbReference>
<dbReference type="InterPro" id="IPR036890">
    <property type="entry name" value="HATPase_C_sf"/>
</dbReference>
<keyword evidence="9" id="KW-1133">Transmembrane helix</keyword>
<feature type="transmembrane region" description="Helical" evidence="9">
    <location>
        <begin position="141"/>
        <end position="161"/>
    </location>
</feature>
<keyword evidence="8" id="KW-0902">Two-component regulatory system</keyword>
<dbReference type="InterPro" id="IPR011712">
    <property type="entry name" value="Sig_transdc_His_kin_sub3_dim/P"/>
</dbReference>
<keyword evidence="7" id="KW-0067">ATP-binding</keyword>
<keyword evidence="9" id="KW-0472">Membrane</keyword>
<feature type="transmembrane region" description="Helical" evidence="9">
    <location>
        <begin position="336"/>
        <end position="356"/>
    </location>
</feature>
<keyword evidence="9" id="KW-0812">Transmembrane</keyword>
<organism evidence="11 12">
    <name type="scientific">Dermabacter vaginalis</name>
    <dbReference type="NCBI Taxonomy" id="1630135"/>
    <lineage>
        <taxon>Bacteria</taxon>
        <taxon>Bacillati</taxon>
        <taxon>Actinomycetota</taxon>
        <taxon>Actinomycetes</taxon>
        <taxon>Micrococcales</taxon>
        <taxon>Dermabacteraceae</taxon>
        <taxon>Dermabacter</taxon>
    </lineage>
</organism>
<evidence type="ECO:0000313" key="11">
    <source>
        <dbReference type="EMBL" id="QEU11217.1"/>
    </source>
</evidence>
<feature type="transmembrane region" description="Helical" evidence="9">
    <location>
        <begin position="59"/>
        <end position="82"/>
    </location>
</feature>
<protein>
    <recommendedName>
        <fullName evidence="2">histidine kinase</fullName>
        <ecNumber evidence="2">2.7.13.3</ecNumber>
    </recommendedName>
</protein>
<feature type="transmembrane region" description="Helical" evidence="9">
    <location>
        <begin position="33"/>
        <end position="53"/>
    </location>
</feature>
<keyword evidence="5" id="KW-0547">Nucleotide-binding</keyword>
<keyword evidence="4" id="KW-0808">Transferase</keyword>
<feature type="transmembrane region" description="Helical" evidence="9">
    <location>
        <begin position="279"/>
        <end position="303"/>
    </location>
</feature>
<dbReference type="RefSeq" id="WP_082991173.1">
    <property type="nucleotide sequence ID" value="NZ_CP012117.1"/>
</dbReference>
<dbReference type="InterPro" id="IPR025828">
    <property type="entry name" value="Put_sensor_dom"/>
</dbReference>
<dbReference type="Proteomes" id="UP000323865">
    <property type="component" value="Chromosome"/>
</dbReference>
<dbReference type="SUPFAM" id="SSF55874">
    <property type="entry name" value="ATPase domain of HSP90 chaperone/DNA topoisomerase II/histidine kinase"/>
    <property type="match status" value="1"/>
</dbReference>
<sequence length="668" mass="72164">MTRTVAEERGTEVVAPWSKAPLRAHAKQLGRDFLYVFPSLVLGLLLGGALFTLGFLSVFALAFFLIGLLFLPGILLAGGFAADLTRLRSNVWRGEKLLHLRTKVPEFHSFADYFRLFGNLRLWLDYLSEALILNTVRVSSAIVLGGQVIFALLCGILFPFVTLIDQAYESGITGTIVRELDAGIDLEPYASTLSIIDSAIYALVGLAVLALLPLTLHLAARIENTLAREILEGDSFATISFKGWATAVIAVIAPIRITISGDNFLWNQVPPRYLALGFFTIPVTGLFFGLLALAWGLAFVLLVRRPKLGAVFVCVPFFASYATTIVITLWKSYTQALVPGSDVPLLVGALALFTLSLHRNIRRSAATFAAFSVIVVIGTFVRLAWGVVWGFVATPDPAGFVQWSLFFLGLTLVMWIVSGALGYGLRWLADSARDVSRERAARRDAEERQERAFAESAELSERARIAREMHDVVAHSMSVISVQAQTAPYRLAESQLDEATRAEFASIAATSRNALQEMRALLTMLRGTGSEEDAARAPQPELKDLPALVQRSRDAGAHVSLTVPEAGIPAVPATVGLALYRAAQEGLANALRHAPGSDIHITLMTSEHVTGIDVVNTAPPEDFEPAPGSGMGLRGVRERANALGGTVNAGAHADGSYSLIVRIPHADQ</sequence>
<evidence type="ECO:0000256" key="3">
    <source>
        <dbReference type="ARBA" id="ARBA00022553"/>
    </source>
</evidence>
<evidence type="ECO:0000256" key="4">
    <source>
        <dbReference type="ARBA" id="ARBA00022679"/>
    </source>
</evidence>
<dbReference type="EMBL" id="CP044108">
    <property type="protein sequence ID" value="QEU11217.1"/>
    <property type="molecule type" value="Genomic_DNA"/>
</dbReference>
<feature type="transmembrane region" description="Helical" evidence="9">
    <location>
        <begin position="368"/>
        <end position="392"/>
    </location>
</feature>
<name>A0ABX6A337_9MICO</name>
<keyword evidence="12" id="KW-1185">Reference proteome</keyword>
<feature type="transmembrane region" description="Helical" evidence="9">
    <location>
        <begin position="199"/>
        <end position="220"/>
    </location>
</feature>
<evidence type="ECO:0000256" key="1">
    <source>
        <dbReference type="ARBA" id="ARBA00000085"/>
    </source>
</evidence>
<evidence type="ECO:0000256" key="5">
    <source>
        <dbReference type="ARBA" id="ARBA00022741"/>
    </source>
</evidence>
<keyword evidence="6" id="KW-0418">Kinase</keyword>
<dbReference type="EC" id="2.7.13.3" evidence="2"/>
<comment type="catalytic activity">
    <reaction evidence="1">
        <text>ATP + protein L-histidine = ADP + protein N-phospho-L-histidine.</text>
        <dbReference type="EC" id="2.7.13.3"/>
    </reaction>
</comment>
<gene>
    <name evidence="11" type="ORF">FOB48_02115</name>
</gene>
<dbReference type="Gene3D" id="3.30.565.10">
    <property type="entry name" value="Histidine kinase-like ATPase, C-terminal domain"/>
    <property type="match status" value="1"/>
</dbReference>
<dbReference type="Gene3D" id="1.20.5.1930">
    <property type="match status" value="1"/>
</dbReference>
<dbReference type="PANTHER" id="PTHR24421:SF10">
    <property type="entry name" value="NITRATE_NITRITE SENSOR PROTEIN NARQ"/>
    <property type="match status" value="1"/>
</dbReference>
<dbReference type="InterPro" id="IPR050482">
    <property type="entry name" value="Sensor_HK_TwoCompSys"/>
</dbReference>
<evidence type="ECO:0000256" key="7">
    <source>
        <dbReference type="ARBA" id="ARBA00022840"/>
    </source>
</evidence>
<evidence type="ECO:0000256" key="9">
    <source>
        <dbReference type="SAM" id="Phobius"/>
    </source>
</evidence>
<evidence type="ECO:0000259" key="10">
    <source>
        <dbReference type="SMART" id="SM00387"/>
    </source>
</evidence>
<evidence type="ECO:0000256" key="8">
    <source>
        <dbReference type="ARBA" id="ARBA00023012"/>
    </source>
</evidence>
<evidence type="ECO:0000313" key="12">
    <source>
        <dbReference type="Proteomes" id="UP000323865"/>
    </source>
</evidence>
<reference evidence="11 12" key="1">
    <citation type="submission" date="2019-09" db="EMBL/GenBank/DDBJ databases">
        <title>FDA dAtabase for Regulatory Grade micrObial Sequences (FDA-ARGOS): Supporting development and validation of Infectious Disease Dx tests.</title>
        <authorList>
            <person name="Sciortino C."/>
            <person name="Tallon L."/>
            <person name="Sadzewicz L."/>
            <person name="Vavikolanu K."/>
            <person name="Mehta A."/>
            <person name="Aluvathingal J."/>
            <person name="Nadendla S."/>
            <person name="Nandy P."/>
            <person name="Geyer C."/>
            <person name="Yan Y."/>
            <person name="Sichtig H."/>
        </authorList>
    </citation>
    <scope>NUCLEOTIDE SEQUENCE [LARGE SCALE GENOMIC DNA]</scope>
    <source>
        <strain evidence="11 12">FDAARGOS_640</strain>
    </source>
</reference>
<evidence type="ECO:0000256" key="6">
    <source>
        <dbReference type="ARBA" id="ARBA00022777"/>
    </source>
</evidence>
<keyword evidence="3" id="KW-0597">Phosphoprotein</keyword>
<feature type="transmembrane region" description="Helical" evidence="9">
    <location>
        <begin position="310"/>
        <end position="330"/>
    </location>
</feature>
<dbReference type="Pfam" id="PF07730">
    <property type="entry name" value="HisKA_3"/>
    <property type="match status" value="1"/>
</dbReference>
<dbReference type="CDD" id="cd16917">
    <property type="entry name" value="HATPase_UhpB-NarQ-NarX-like"/>
    <property type="match status" value="1"/>
</dbReference>
<dbReference type="InterPro" id="IPR003594">
    <property type="entry name" value="HATPase_dom"/>
</dbReference>
<evidence type="ECO:0000256" key="2">
    <source>
        <dbReference type="ARBA" id="ARBA00012438"/>
    </source>
</evidence>
<proteinExistence type="predicted"/>
<feature type="transmembrane region" description="Helical" evidence="9">
    <location>
        <begin position="404"/>
        <end position="429"/>
    </location>
</feature>
<feature type="transmembrane region" description="Helical" evidence="9">
    <location>
        <begin position="241"/>
        <end position="259"/>
    </location>
</feature>
<dbReference type="Pfam" id="PF13796">
    <property type="entry name" value="Sensor"/>
    <property type="match status" value="1"/>
</dbReference>
<feature type="domain" description="Histidine kinase/HSP90-like ATPase" evidence="10">
    <location>
        <begin position="574"/>
        <end position="667"/>
    </location>
</feature>